<evidence type="ECO:0000313" key="2">
    <source>
        <dbReference type="Proteomes" id="UP000480303"/>
    </source>
</evidence>
<reference evidence="1 2" key="1">
    <citation type="submission" date="2020-02" db="EMBL/GenBank/DDBJ databases">
        <title>Draft genome sequence of Lactococcus sp. Hs30E4-3.</title>
        <authorList>
            <person name="Noda S."/>
            <person name="Yuki M."/>
            <person name="Ohkuma M."/>
        </authorList>
    </citation>
    <scope>NUCLEOTIDE SEQUENCE [LARGE SCALE GENOMIC DNA]</scope>
    <source>
        <strain evidence="1 2">Hs30E4-3</strain>
    </source>
</reference>
<proteinExistence type="predicted"/>
<accession>A0A6A0BCI7</accession>
<evidence type="ECO:0008006" key="3">
    <source>
        <dbReference type="Google" id="ProtNLM"/>
    </source>
</evidence>
<gene>
    <name evidence="1" type="ORF">Hs30E_16800</name>
</gene>
<organism evidence="1 2">
    <name type="scientific">Pseudolactococcus hodotermopsidis</name>
    <dbReference type="NCBI Taxonomy" id="2709157"/>
    <lineage>
        <taxon>Bacteria</taxon>
        <taxon>Bacillati</taxon>
        <taxon>Bacillota</taxon>
        <taxon>Bacilli</taxon>
        <taxon>Lactobacillales</taxon>
        <taxon>Streptococcaceae</taxon>
        <taxon>Pseudolactococcus</taxon>
    </lineage>
</organism>
<comment type="caution">
    <text evidence="1">The sequence shown here is derived from an EMBL/GenBank/DDBJ whole genome shotgun (WGS) entry which is preliminary data.</text>
</comment>
<dbReference type="AlphaFoldDB" id="A0A6A0BCI7"/>
<name>A0A6A0BCI7_9LACT</name>
<dbReference type="EMBL" id="BLLI01000058">
    <property type="protein sequence ID" value="GFH43129.1"/>
    <property type="molecule type" value="Genomic_DNA"/>
</dbReference>
<sequence length="50" mass="5876">MMGKYQLDYKGQVSVQKFHEKNSTGQSDKQLKLQQIKAQYLDKKKSDKKV</sequence>
<keyword evidence="2" id="KW-1185">Reference proteome</keyword>
<dbReference type="Proteomes" id="UP000480303">
    <property type="component" value="Unassembled WGS sequence"/>
</dbReference>
<protein>
    <recommendedName>
        <fullName evidence="3">30S ribosomal protein S10</fullName>
    </recommendedName>
</protein>
<evidence type="ECO:0000313" key="1">
    <source>
        <dbReference type="EMBL" id="GFH43129.1"/>
    </source>
</evidence>